<dbReference type="PANTHER" id="PTHR37984">
    <property type="entry name" value="PROTEIN CBG26694"/>
    <property type="match status" value="1"/>
</dbReference>
<dbReference type="GO" id="GO:0003676">
    <property type="term" value="F:nucleic acid binding"/>
    <property type="evidence" value="ECO:0007669"/>
    <property type="project" value="InterPro"/>
</dbReference>
<evidence type="ECO:0000256" key="5">
    <source>
        <dbReference type="ARBA" id="ARBA00022801"/>
    </source>
</evidence>
<dbReference type="SUPFAM" id="SSF56672">
    <property type="entry name" value="DNA/RNA polymerases"/>
    <property type="match status" value="1"/>
</dbReference>
<dbReference type="GO" id="GO:0016787">
    <property type="term" value="F:hydrolase activity"/>
    <property type="evidence" value="ECO:0007669"/>
    <property type="project" value="UniProtKB-KW"/>
</dbReference>
<dbReference type="EMBL" id="BLLF01001218">
    <property type="protein sequence ID" value="GFH17889.1"/>
    <property type="molecule type" value="Genomic_DNA"/>
</dbReference>
<dbReference type="Pfam" id="PF00385">
    <property type="entry name" value="Chromo"/>
    <property type="match status" value="1"/>
</dbReference>
<dbReference type="FunFam" id="3.30.70.270:FF:000020">
    <property type="entry name" value="Transposon Tf2-6 polyprotein-like Protein"/>
    <property type="match status" value="1"/>
</dbReference>
<evidence type="ECO:0000256" key="1">
    <source>
        <dbReference type="ARBA" id="ARBA00022679"/>
    </source>
</evidence>
<dbReference type="GO" id="GO:0004519">
    <property type="term" value="F:endonuclease activity"/>
    <property type="evidence" value="ECO:0007669"/>
    <property type="project" value="UniProtKB-KW"/>
</dbReference>
<dbReference type="SMART" id="SM00298">
    <property type="entry name" value="CHROMO"/>
    <property type="match status" value="1"/>
</dbReference>
<dbReference type="InterPro" id="IPR012337">
    <property type="entry name" value="RNaseH-like_sf"/>
</dbReference>
<keyword evidence="6" id="KW-0695">RNA-directed DNA polymerase</keyword>
<evidence type="ECO:0000259" key="7">
    <source>
        <dbReference type="PROSITE" id="PS50013"/>
    </source>
</evidence>
<dbReference type="PANTHER" id="PTHR37984:SF5">
    <property type="entry name" value="PROTEIN NYNRIN-LIKE"/>
    <property type="match status" value="1"/>
</dbReference>
<keyword evidence="4" id="KW-0255">Endonuclease</keyword>
<feature type="domain" description="Integrase catalytic" evidence="9">
    <location>
        <begin position="568"/>
        <end position="751"/>
    </location>
</feature>
<dbReference type="InterPro" id="IPR050951">
    <property type="entry name" value="Retrovirus_Pol_polyprotein"/>
</dbReference>
<name>A0A699ZEU2_HAELA</name>
<organism evidence="10 11">
    <name type="scientific">Haematococcus lacustris</name>
    <name type="common">Green alga</name>
    <name type="synonym">Haematococcus pluvialis</name>
    <dbReference type="NCBI Taxonomy" id="44745"/>
    <lineage>
        <taxon>Eukaryota</taxon>
        <taxon>Viridiplantae</taxon>
        <taxon>Chlorophyta</taxon>
        <taxon>core chlorophytes</taxon>
        <taxon>Chlorophyceae</taxon>
        <taxon>CS clade</taxon>
        <taxon>Chlamydomonadales</taxon>
        <taxon>Haematococcaceae</taxon>
        <taxon>Haematococcus</taxon>
    </lineage>
</organism>
<evidence type="ECO:0008006" key="12">
    <source>
        <dbReference type="Google" id="ProtNLM"/>
    </source>
</evidence>
<keyword evidence="11" id="KW-1185">Reference proteome</keyword>
<dbReference type="InterPro" id="IPR036397">
    <property type="entry name" value="RNaseH_sf"/>
</dbReference>
<dbReference type="Gene3D" id="2.40.50.40">
    <property type="match status" value="1"/>
</dbReference>
<dbReference type="InterPro" id="IPR000953">
    <property type="entry name" value="Chromo/chromo_shadow_dom"/>
</dbReference>
<evidence type="ECO:0000313" key="10">
    <source>
        <dbReference type="EMBL" id="GFH17889.1"/>
    </source>
</evidence>
<evidence type="ECO:0000256" key="3">
    <source>
        <dbReference type="ARBA" id="ARBA00022722"/>
    </source>
</evidence>
<dbReference type="GO" id="GO:0003964">
    <property type="term" value="F:RNA-directed DNA polymerase activity"/>
    <property type="evidence" value="ECO:0007669"/>
    <property type="project" value="UniProtKB-KW"/>
</dbReference>
<evidence type="ECO:0000313" key="11">
    <source>
        <dbReference type="Proteomes" id="UP000485058"/>
    </source>
</evidence>
<dbReference type="InterPro" id="IPR001584">
    <property type="entry name" value="Integrase_cat-core"/>
</dbReference>
<evidence type="ECO:0000259" key="8">
    <source>
        <dbReference type="PROSITE" id="PS50878"/>
    </source>
</evidence>
<feature type="domain" description="Chromo" evidence="7">
    <location>
        <begin position="827"/>
        <end position="883"/>
    </location>
</feature>
<evidence type="ECO:0000259" key="9">
    <source>
        <dbReference type="PROSITE" id="PS50994"/>
    </source>
</evidence>
<dbReference type="InterPro" id="IPR023780">
    <property type="entry name" value="Chromo_domain"/>
</dbReference>
<evidence type="ECO:0000256" key="2">
    <source>
        <dbReference type="ARBA" id="ARBA00022695"/>
    </source>
</evidence>
<dbReference type="PROSITE" id="PS50878">
    <property type="entry name" value="RT_POL"/>
    <property type="match status" value="1"/>
</dbReference>
<dbReference type="Pfam" id="PF17917">
    <property type="entry name" value="RT_RNaseH"/>
    <property type="match status" value="1"/>
</dbReference>
<dbReference type="GO" id="GO:0015074">
    <property type="term" value="P:DNA integration"/>
    <property type="evidence" value="ECO:0007669"/>
    <property type="project" value="InterPro"/>
</dbReference>
<keyword evidence="1" id="KW-0808">Transferase</keyword>
<dbReference type="InterPro" id="IPR043502">
    <property type="entry name" value="DNA/RNA_pol_sf"/>
</dbReference>
<evidence type="ECO:0000256" key="4">
    <source>
        <dbReference type="ARBA" id="ARBA00022759"/>
    </source>
</evidence>
<protein>
    <recommendedName>
        <fullName evidence="12">Reverse transcriptase</fullName>
    </recommendedName>
</protein>
<sequence length="883" mass="99140">MSIMLASVQMSVYCSCAANEQSTSVQIAWFTNWRPNYVATDARINVRLVPFERPSTLVCNELWSVQSRPVLVYHECIDYRQLNKITLRDQYPLPRIDDLFDKLSGCKVFSSLDLQAGYHQIRITPEDVPKTAFRTPEGHFQFKVLCFGLTNAPATFQRVMNDAFATVLGKCALVYLDDILVMSKSVQDHLLHLKQVFELLRKNKLYAKLSKCEFMRYTLKFLGHLVTAGGIVVDPDKFSTIANWPIPQSLQALQSFLGAANYVRKFVCNFSNIAAPLTNLCGKGGVAFPWHDWPEVPLRAFNALKSAIAAVPMLRLPDHTKPFQVYCDASLQGLGAVLMQDGYPLAYLSRKLSPAEINYTTGEQEFLSLVTACREWRCYLEGVPFTLFTDHQPLVALPTQRVLSRRQARWMEFMSRFSYSLVHIAGTVNPADPLSRIVHDSPESASVCAVTTRRQAKLSLEGGGAREAGLRADAPAAISAKSPLALSQSEKDTTCVDAMLDPIGSETPVTQTETAHYPAAPAAPMGLSDQLTLGYQRDPAFTANADHSGMYQDTDGLWRISGKDLVVVPNVPELREHILHEMHDAAYAGHIAWLGKSRPNYVATDARISVRLVPFERPSTPLSNELWSAQSRPVLVYHECVFRLHGLPAEVLTDRGAHFNNKFWHAVKKLLGMKTNMSTAYRPQSDGQTERYNRVLEEMLRHYISPTQADWPDHLALAEFAVNNSWQESIHSTPFFLNTGQSPVTPGLRDLPDGGRCPSAHAFATWWKEGVAHARRHMADAQDRLTLPANMSRLHPVFHVSLLKKYSGTDVGLMPPPAEWLDETPVYYVERLLDHRYTRAKKAGEYQVQWEGYDASFNTWEPRANLTGCDKLLAEYNAIHCLK</sequence>
<keyword evidence="2" id="KW-0548">Nucleotidyltransferase</keyword>
<dbReference type="InterPro" id="IPR041373">
    <property type="entry name" value="RT_RNaseH"/>
</dbReference>
<dbReference type="InterPro" id="IPR016197">
    <property type="entry name" value="Chromo-like_dom_sf"/>
</dbReference>
<evidence type="ECO:0000256" key="6">
    <source>
        <dbReference type="ARBA" id="ARBA00022918"/>
    </source>
</evidence>
<feature type="domain" description="Reverse transcriptase" evidence="8">
    <location>
        <begin position="32"/>
        <end position="226"/>
    </location>
</feature>
<keyword evidence="5" id="KW-0378">Hydrolase</keyword>
<dbReference type="CDD" id="cd01647">
    <property type="entry name" value="RT_LTR"/>
    <property type="match status" value="1"/>
</dbReference>
<dbReference type="CDD" id="cd00024">
    <property type="entry name" value="CD_CSD"/>
    <property type="match status" value="1"/>
</dbReference>
<dbReference type="Gene3D" id="3.30.70.270">
    <property type="match status" value="2"/>
</dbReference>
<dbReference type="SUPFAM" id="SSF54160">
    <property type="entry name" value="Chromo domain-like"/>
    <property type="match status" value="1"/>
</dbReference>
<dbReference type="Pfam" id="PF00078">
    <property type="entry name" value="RVT_1"/>
    <property type="match status" value="1"/>
</dbReference>
<comment type="caution">
    <text evidence="10">The sequence shown here is derived from an EMBL/GenBank/DDBJ whole genome shotgun (WGS) entry which is preliminary data.</text>
</comment>
<dbReference type="Proteomes" id="UP000485058">
    <property type="component" value="Unassembled WGS sequence"/>
</dbReference>
<dbReference type="SUPFAM" id="SSF53098">
    <property type="entry name" value="Ribonuclease H-like"/>
    <property type="match status" value="1"/>
</dbReference>
<gene>
    <name evidence="10" type="ORF">HaLaN_14611</name>
</gene>
<accession>A0A699ZEU2</accession>
<reference evidence="10 11" key="1">
    <citation type="submission" date="2020-02" db="EMBL/GenBank/DDBJ databases">
        <title>Draft genome sequence of Haematococcus lacustris strain NIES-144.</title>
        <authorList>
            <person name="Morimoto D."/>
            <person name="Nakagawa S."/>
            <person name="Yoshida T."/>
            <person name="Sawayama S."/>
        </authorList>
    </citation>
    <scope>NUCLEOTIDE SEQUENCE [LARGE SCALE GENOMIC DNA]</scope>
    <source>
        <strain evidence="10 11">NIES-144</strain>
    </source>
</reference>
<proteinExistence type="predicted"/>
<dbReference type="PROSITE" id="PS50994">
    <property type="entry name" value="INTEGRASE"/>
    <property type="match status" value="1"/>
</dbReference>
<dbReference type="AlphaFoldDB" id="A0A699ZEU2"/>
<dbReference type="InterPro" id="IPR000477">
    <property type="entry name" value="RT_dom"/>
</dbReference>
<keyword evidence="3" id="KW-0540">Nuclease</keyword>
<dbReference type="Gene3D" id="3.30.420.10">
    <property type="entry name" value="Ribonuclease H-like superfamily/Ribonuclease H"/>
    <property type="match status" value="1"/>
</dbReference>
<dbReference type="CDD" id="cd09274">
    <property type="entry name" value="RNase_HI_RT_Ty3"/>
    <property type="match status" value="1"/>
</dbReference>
<dbReference type="InterPro" id="IPR043128">
    <property type="entry name" value="Rev_trsase/Diguanyl_cyclase"/>
</dbReference>
<dbReference type="PROSITE" id="PS50013">
    <property type="entry name" value="CHROMO_2"/>
    <property type="match status" value="1"/>
</dbReference>